<dbReference type="GO" id="GO:0015171">
    <property type="term" value="F:amino acid transmembrane transporter activity"/>
    <property type="evidence" value="ECO:0007669"/>
    <property type="project" value="TreeGrafter"/>
</dbReference>
<evidence type="ECO:0000313" key="10">
    <source>
        <dbReference type="Proteomes" id="UP001219568"/>
    </source>
</evidence>
<feature type="domain" description="Amino acid permease/ SLC12A" evidence="8">
    <location>
        <begin position="42"/>
        <end position="501"/>
    </location>
</feature>
<evidence type="ECO:0000256" key="4">
    <source>
        <dbReference type="ARBA" id="ARBA00022970"/>
    </source>
</evidence>
<keyword evidence="10" id="KW-1185">Reference proteome</keyword>
<feature type="transmembrane region" description="Helical" evidence="7">
    <location>
        <begin position="477"/>
        <end position="496"/>
    </location>
</feature>
<proteinExistence type="predicted"/>
<sequence length="553" mass="60461">MTIHSEKESTRDIEALPGDDTLKGQVLAVTEGSTHRGIKSRHAQMLAIGGTIGTGLFVGSGQALQLAGPSMLLAGYTTISILVYGMITATAEMSSYLPVTGCSMAYYGSRFVSQSLGFAMGWLYWYSFGILIAYEITAASLVIDYWPNSVPIGVWITIMLIVIVGLNFCPVRYYAETEFWFASLKVFMIIGLLLLSFILFWGGGPDRQRLGFHYWKDPGAAKEYLVGGSGGFFCAYLYVTTFSVFAFNFAPELLVITAGEMQDPQGNLPRAAKRYFYRLIIFYIGGGGSLAVGVICSSNASGLTNGTGSAASPWVIAIKNAGIHGLDSVVNAVIITSAWSSGNSYLYMSSRVLYSLAISKNAPGIFTRCNRWGVPYVAVSACSIFALLAYLNLSNNTSEVFNWLINLTNTAGFTSWVCCSIIFIRFRAACKAQGIPTSSLPYTSITQPWMAWLCMFMFGILCLCNGFSVFFPGHWSVSSFLTAYLGLPVFLGIYFGHRLYAYKHPWAYKPEDVDLQSGLDAVRELAVGNGGTSEEADIPRLQRWLNAVKVLWE</sequence>
<keyword evidence="3 7" id="KW-0812">Transmembrane</keyword>
<dbReference type="AlphaFoldDB" id="A0AAD6IKX5"/>
<evidence type="ECO:0000256" key="1">
    <source>
        <dbReference type="ARBA" id="ARBA00004141"/>
    </source>
</evidence>
<keyword evidence="6 7" id="KW-0472">Membrane</keyword>
<dbReference type="Proteomes" id="UP001219568">
    <property type="component" value="Unassembled WGS sequence"/>
</dbReference>
<gene>
    <name evidence="9" type="ORF">N7460_002030</name>
</gene>
<feature type="transmembrane region" description="Helical" evidence="7">
    <location>
        <begin position="123"/>
        <end position="146"/>
    </location>
</feature>
<dbReference type="FunFam" id="1.20.1740.10:FF:000001">
    <property type="entry name" value="Amino acid permease"/>
    <property type="match status" value="1"/>
</dbReference>
<dbReference type="PIRSF" id="PIRSF006060">
    <property type="entry name" value="AA_transporter"/>
    <property type="match status" value="1"/>
</dbReference>
<dbReference type="EMBL" id="JAQJZL010000002">
    <property type="protein sequence ID" value="KAJ6051496.1"/>
    <property type="molecule type" value="Genomic_DNA"/>
</dbReference>
<accession>A0AAD6IKX5</accession>
<dbReference type="PROSITE" id="PS00218">
    <property type="entry name" value="AMINO_ACID_PERMEASE_1"/>
    <property type="match status" value="1"/>
</dbReference>
<feature type="transmembrane region" description="Helical" evidence="7">
    <location>
        <begin position="45"/>
        <end position="64"/>
    </location>
</feature>
<reference evidence="9" key="1">
    <citation type="journal article" date="2023" name="IMA Fungus">
        <title>Comparative genomic study of the Penicillium genus elucidates a diverse pangenome and 15 lateral gene transfer events.</title>
        <authorList>
            <person name="Petersen C."/>
            <person name="Sorensen T."/>
            <person name="Nielsen M.R."/>
            <person name="Sondergaard T.E."/>
            <person name="Sorensen J.L."/>
            <person name="Fitzpatrick D.A."/>
            <person name="Frisvad J.C."/>
            <person name="Nielsen K.L."/>
        </authorList>
    </citation>
    <scope>NUCLEOTIDE SEQUENCE</scope>
    <source>
        <strain evidence="9">IBT 15450</strain>
    </source>
</reference>
<feature type="transmembrane region" description="Helical" evidence="7">
    <location>
        <begin position="152"/>
        <end position="174"/>
    </location>
</feature>
<feature type="transmembrane region" description="Helical" evidence="7">
    <location>
        <begin position="186"/>
        <end position="204"/>
    </location>
</feature>
<dbReference type="Gene3D" id="1.20.1740.10">
    <property type="entry name" value="Amino acid/polyamine transporter I"/>
    <property type="match status" value="1"/>
</dbReference>
<evidence type="ECO:0000256" key="6">
    <source>
        <dbReference type="ARBA" id="ARBA00023136"/>
    </source>
</evidence>
<feature type="transmembrane region" description="Helical" evidence="7">
    <location>
        <begin position="369"/>
        <end position="391"/>
    </location>
</feature>
<evidence type="ECO:0000259" key="8">
    <source>
        <dbReference type="Pfam" id="PF00324"/>
    </source>
</evidence>
<protein>
    <recommendedName>
        <fullName evidence="8">Amino acid permease/ SLC12A domain-containing protein</fullName>
    </recommendedName>
</protein>
<organism evidence="9 10">
    <name type="scientific">Penicillium canescens</name>
    <dbReference type="NCBI Taxonomy" id="5083"/>
    <lineage>
        <taxon>Eukaryota</taxon>
        <taxon>Fungi</taxon>
        <taxon>Dikarya</taxon>
        <taxon>Ascomycota</taxon>
        <taxon>Pezizomycotina</taxon>
        <taxon>Eurotiomycetes</taxon>
        <taxon>Eurotiomycetidae</taxon>
        <taxon>Eurotiales</taxon>
        <taxon>Aspergillaceae</taxon>
        <taxon>Penicillium</taxon>
    </lineage>
</organism>
<feature type="transmembrane region" description="Helical" evidence="7">
    <location>
        <begin position="275"/>
        <end position="295"/>
    </location>
</feature>
<evidence type="ECO:0000256" key="7">
    <source>
        <dbReference type="SAM" id="Phobius"/>
    </source>
</evidence>
<feature type="transmembrane region" description="Helical" evidence="7">
    <location>
        <begin position="224"/>
        <end position="254"/>
    </location>
</feature>
<evidence type="ECO:0000256" key="2">
    <source>
        <dbReference type="ARBA" id="ARBA00022448"/>
    </source>
</evidence>
<keyword evidence="2" id="KW-0813">Transport</keyword>
<keyword evidence="4" id="KW-0029">Amino-acid transport</keyword>
<evidence type="ECO:0000313" key="9">
    <source>
        <dbReference type="EMBL" id="KAJ6051496.1"/>
    </source>
</evidence>
<dbReference type="InterPro" id="IPR050524">
    <property type="entry name" value="APC_YAT"/>
</dbReference>
<dbReference type="InterPro" id="IPR004841">
    <property type="entry name" value="AA-permease/SLC12A_dom"/>
</dbReference>
<evidence type="ECO:0000256" key="3">
    <source>
        <dbReference type="ARBA" id="ARBA00022692"/>
    </source>
</evidence>
<dbReference type="PANTHER" id="PTHR43341">
    <property type="entry name" value="AMINO ACID PERMEASE"/>
    <property type="match status" value="1"/>
</dbReference>
<feature type="transmembrane region" description="Helical" evidence="7">
    <location>
        <begin position="449"/>
        <end position="471"/>
    </location>
</feature>
<feature type="transmembrane region" description="Helical" evidence="7">
    <location>
        <begin position="403"/>
        <end position="428"/>
    </location>
</feature>
<dbReference type="GO" id="GO:0016020">
    <property type="term" value="C:membrane"/>
    <property type="evidence" value="ECO:0007669"/>
    <property type="project" value="UniProtKB-SubCell"/>
</dbReference>
<evidence type="ECO:0000256" key="5">
    <source>
        <dbReference type="ARBA" id="ARBA00022989"/>
    </source>
</evidence>
<dbReference type="Pfam" id="PF00324">
    <property type="entry name" value="AA_permease"/>
    <property type="match status" value="1"/>
</dbReference>
<keyword evidence="5 7" id="KW-1133">Transmembrane helix</keyword>
<comment type="caution">
    <text evidence="9">The sequence shown here is derived from an EMBL/GenBank/DDBJ whole genome shotgun (WGS) entry which is preliminary data.</text>
</comment>
<reference evidence="9" key="2">
    <citation type="submission" date="2023-01" db="EMBL/GenBank/DDBJ databases">
        <authorList>
            <person name="Petersen C."/>
        </authorList>
    </citation>
    <scope>NUCLEOTIDE SEQUENCE</scope>
    <source>
        <strain evidence="9">IBT 15450</strain>
    </source>
</reference>
<dbReference type="InterPro" id="IPR004840">
    <property type="entry name" value="Amino_acid_permease_CS"/>
</dbReference>
<comment type="subcellular location">
    <subcellularLocation>
        <location evidence="1">Membrane</location>
        <topology evidence="1">Multi-pass membrane protein</topology>
    </subcellularLocation>
</comment>
<name>A0AAD6IKX5_PENCN</name>
<dbReference type="PANTHER" id="PTHR43341:SF38">
    <property type="entry name" value="PROLINE TRANSPORTER (EUROFUNG)"/>
    <property type="match status" value="1"/>
</dbReference>